<dbReference type="InterPro" id="IPR036396">
    <property type="entry name" value="Cyt_P450_sf"/>
</dbReference>
<comment type="similarity">
    <text evidence="1">Belongs to the FAD-binding monooxygenase family.</text>
</comment>
<evidence type="ECO:0000256" key="5">
    <source>
        <dbReference type="ARBA" id="ARBA00023002"/>
    </source>
</evidence>
<gene>
    <name evidence="9" type="ORF">FOPG_16888</name>
</gene>
<evidence type="ECO:0000256" key="6">
    <source>
        <dbReference type="ARBA" id="ARBA00023004"/>
    </source>
</evidence>
<dbReference type="PANTHER" id="PTHR42877:SF7">
    <property type="entry name" value="FLAVIN-BINDING MONOOXYGENASE-RELATED"/>
    <property type="match status" value="1"/>
</dbReference>
<keyword evidence="6 7" id="KW-0408">Iron</keyword>
<dbReference type="SUPFAM" id="SSF48264">
    <property type="entry name" value="Cytochrome P450"/>
    <property type="match status" value="1"/>
</dbReference>
<name>X0H4R3_FUSOX</name>
<reference evidence="9" key="1">
    <citation type="submission" date="2011-11" db="EMBL/GenBank/DDBJ databases">
        <title>The Genome Sequence of Fusarium oxysporum PHW808.</title>
        <authorList>
            <consortium name="The Broad Institute Genome Sequencing Platform"/>
            <person name="Ma L.-J."/>
            <person name="Gale L.R."/>
            <person name="Schwartz D.C."/>
            <person name="Zhou S."/>
            <person name="Corby-Kistler H."/>
            <person name="Young S.K."/>
            <person name="Zeng Q."/>
            <person name="Gargeya S."/>
            <person name="Fitzgerald M."/>
            <person name="Haas B."/>
            <person name="Abouelleil A."/>
            <person name="Alvarado L."/>
            <person name="Arachchi H.M."/>
            <person name="Berlin A."/>
            <person name="Brown A."/>
            <person name="Chapman S.B."/>
            <person name="Chen Z."/>
            <person name="Dunbar C."/>
            <person name="Freedman E."/>
            <person name="Gearin G."/>
            <person name="Goldberg J."/>
            <person name="Griggs A."/>
            <person name="Gujja S."/>
            <person name="Heiman D."/>
            <person name="Howarth C."/>
            <person name="Larson L."/>
            <person name="Lui A."/>
            <person name="MacDonald P.J.P."/>
            <person name="Montmayeur A."/>
            <person name="Murphy C."/>
            <person name="Neiman D."/>
            <person name="Pearson M."/>
            <person name="Priest M."/>
            <person name="Roberts A."/>
            <person name="Saif S."/>
            <person name="Shea T."/>
            <person name="Shenoy N."/>
            <person name="Sisk P."/>
            <person name="Stolte C."/>
            <person name="Sykes S."/>
            <person name="Wortman J."/>
            <person name="Nusbaum C."/>
            <person name="Birren B."/>
        </authorList>
    </citation>
    <scope>NUCLEOTIDE SEQUENCE [LARGE SCALE GENOMIC DNA]</scope>
    <source>
        <strain evidence="9">54008</strain>
    </source>
</reference>
<evidence type="ECO:0000256" key="1">
    <source>
        <dbReference type="ARBA" id="ARBA00010139"/>
    </source>
</evidence>
<keyword evidence="8" id="KW-0472">Membrane</keyword>
<dbReference type="InterPro" id="IPR002401">
    <property type="entry name" value="Cyt_P450_E_grp-I"/>
</dbReference>
<keyword evidence="8" id="KW-0812">Transmembrane</keyword>
<dbReference type="Pfam" id="PF00067">
    <property type="entry name" value="p450"/>
    <property type="match status" value="1"/>
</dbReference>
<accession>X0H4R3</accession>
<feature type="binding site" description="axial binding residue" evidence="7">
    <location>
        <position position="444"/>
    </location>
    <ligand>
        <name>heme</name>
        <dbReference type="ChEBI" id="CHEBI:30413"/>
    </ligand>
    <ligandPart>
        <name>Fe</name>
        <dbReference type="ChEBI" id="CHEBI:18248"/>
    </ligandPart>
</feature>
<dbReference type="HOGENOM" id="CLU_325415_0_0_1"/>
<dbReference type="Gene3D" id="3.50.50.60">
    <property type="entry name" value="FAD/NAD(P)-binding domain"/>
    <property type="match status" value="3"/>
</dbReference>
<proteinExistence type="inferred from homology"/>
<dbReference type="EMBL" id="JH658990">
    <property type="protein sequence ID" value="EXL66966.1"/>
    <property type="molecule type" value="Genomic_DNA"/>
</dbReference>
<dbReference type="PANTHER" id="PTHR42877">
    <property type="entry name" value="L-ORNITHINE N(5)-MONOOXYGENASE-RELATED"/>
    <property type="match status" value="1"/>
</dbReference>
<organism evidence="9">
    <name type="scientific">Fusarium oxysporum f. sp. conglutinans race 2 54008</name>
    <dbReference type="NCBI Taxonomy" id="1089457"/>
    <lineage>
        <taxon>Eukaryota</taxon>
        <taxon>Fungi</taxon>
        <taxon>Dikarya</taxon>
        <taxon>Ascomycota</taxon>
        <taxon>Pezizomycotina</taxon>
        <taxon>Sordariomycetes</taxon>
        <taxon>Hypocreomycetidae</taxon>
        <taxon>Hypocreales</taxon>
        <taxon>Nectriaceae</taxon>
        <taxon>Fusarium</taxon>
        <taxon>Fusarium oxysporum species complex</taxon>
    </lineage>
</organism>
<evidence type="ECO:0000256" key="3">
    <source>
        <dbReference type="ARBA" id="ARBA00022723"/>
    </source>
</evidence>
<evidence type="ECO:0000256" key="2">
    <source>
        <dbReference type="ARBA" id="ARBA00022630"/>
    </source>
</evidence>
<keyword evidence="5" id="KW-0560">Oxidoreductase</keyword>
<evidence type="ECO:0000256" key="8">
    <source>
        <dbReference type="SAM" id="Phobius"/>
    </source>
</evidence>
<dbReference type="GO" id="GO:0005506">
    <property type="term" value="F:iron ion binding"/>
    <property type="evidence" value="ECO:0007669"/>
    <property type="project" value="InterPro"/>
</dbReference>
<dbReference type="Gene3D" id="1.10.630.10">
    <property type="entry name" value="Cytochrome P450"/>
    <property type="match status" value="1"/>
</dbReference>
<dbReference type="InterPro" id="IPR017972">
    <property type="entry name" value="Cyt_P450_CS"/>
</dbReference>
<dbReference type="CDD" id="cd11058">
    <property type="entry name" value="CYP60B-like"/>
    <property type="match status" value="1"/>
</dbReference>
<evidence type="ECO:0000313" key="9">
    <source>
        <dbReference type="EMBL" id="EXL66966.1"/>
    </source>
</evidence>
<dbReference type="InterPro" id="IPR036188">
    <property type="entry name" value="FAD/NAD-bd_sf"/>
</dbReference>
<evidence type="ECO:0000256" key="7">
    <source>
        <dbReference type="PIRSR" id="PIRSR602401-1"/>
    </source>
</evidence>
<evidence type="ECO:0000256" key="4">
    <source>
        <dbReference type="ARBA" id="ARBA00022827"/>
    </source>
</evidence>
<keyword evidence="8" id="KW-1133">Transmembrane helix</keyword>
<dbReference type="GO" id="GO:0050660">
    <property type="term" value="F:flavin adenine dinucleotide binding"/>
    <property type="evidence" value="ECO:0007669"/>
    <property type="project" value="InterPro"/>
</dbReference>
<dbReference type="AlphaFoldDB" id="X0H4R3"/>
<feature type="transmembrane region" description="Helical" evidence="8">
    <location>
        <begin position="12"/>
        <end position="31"/>
    </location>
</feature>
<dbReference type="PRINTS" id="PR00385">
    <property type="entry name" value="P450"/>
</dbReference>
<keyword evidence="7" id="KW-0349">Heme</keyword>
<dbReference type="Proteomes" id="UP000030676">
    <property type="component" value="Unassembled WGS sequence"/>
</dbReference>
<reference evidence="9" key="2">
    <citation type="submission" date="2012-05" db="EMBL/GenBank/DDBJ databases">
        <title>The Genome Annotation of Fusarium oxysporum PHW808.</title>
        <authorList>
            <consortium name="The Broad Institute Genomics Platform"/>
            <person name="Ma L.-J."/>
            <person name="Corby-Kistler H."/>
            <person name="Broz K."/>
            <person name="Gale L.R."/>
            <person name="Jonkers W."/>
            <person name="O'Donnell K."/>
            <person name="Ploetz R."/>
            <person name="Steinberg C."/>
            <person name="Schwartz D.C."/>
            <person name="VanEtten H."/>
            <person name="Zhou S."/>
            <person name="Young S.K."/>
            <person name="Zeng Q."/>
            <person name="Gargeya S."/>
            <person name="Fitzgerald M."/>
            <person name="Abouelleil A."/>
            <person name="Alvarado L."/>
            <person name="Chapman S.B."/>
            <person name="Gainer-Dewar J."/>
            <person name="Goldberg J."/>
            <person name="Griggs A."/>
            <person name="Gujja S."/>
            <person name="Hansen M."/>
            <person name="Howarth C."/>
            <person name="Imamovic A."/>
            <person name="Ireland A."/>
            <person name="Larimer J."/>
            <person name="McCowan C."/>
            <person name="Murphy C."/>
            <person name="Pearson M."/>
            <person name="Poon T.W."/>
            <person name="Priest M."/>
            <person name="Roberts A."/>
            <person name="Saif S."/>
            <person name="Shea T."/>
            <person name="Sykes S."/>
            <person name="Wortman J."/>
            <person name="Nusbaum C."/>
            <person name="Birren B."/>
        </authorList>
    </citation>
    <scope>NUCLEOTIDE SEQUENCE</scope>
    <source>
        <strain evidence="9">54008</strain>
    </source>
</reference>
<dbReference type="GO" id="GO:0020037">
    <property type="term" value="F:heme binding"/>
    <property type="evidence" value="ECO:0007669"/>
    <property type="project" value="InterPro"/>
</dbReference>
<dbReference type="InterPro" id="IPR001128">
    <property type="entry name" value="Cyt_P450"/>
</dbReference>
<comment type="cofactor">
    <cofactor evidence="7">
        <name>heme</name>
        <dbReference type="ChEBI" id="CHEBI:30413"/>
    </cofactor>
</comment>
<protein>
    <submittedName>
        <fullName evidence="9">Uncharacterized protein</fullName>
    </submittedName>
</protein>
<keyword evidence="2" id="KW-0285">Flavoprotein</keyword>
<keyword evidence="4" id="KW-0274">FAD</keyword>
<keyword evidence="3 7" id="KW-0479">Metal-binding</keyword>
<dbReference type="InterPro" id="IPR051209">
    <property type="entry name" value="FAD-bind_Monooxygenase_sf"/>
</dbReference>
<sequence>MANITIFEGLFYAAVLGIIWISVLVIYRLFFHPLAQYHGPKLAACSQIWFIQVWTSGRYPFVMRHQVHDKYGDVVRIAPNELSFRSPVAYKDIYARVSKDGQFLRSEILYSTGSAAMRPNIVFSRDPQDHRQQRNELSHAFNGHSLNEAQAVIEDYTELFITQLGEKGGPETKGVDVSIVYNWLTFDIIGHLTIGEPFDCVKQWIHSEWVTLILDFAAQLSLGTFLNRLSVPTFCVSLFLPTTLKNNLISHDRVTDGKIFRLIQDSKGQDDKHKQSLQKSYFFDRTIRESEFDPVHLREQAKVMMLAGSETTATFLAGITYLLLKNPETLVKLQNEVRSAFTSKKEITKDSTLKLQYLSGVIEEGHRLFPPAPFGLPRVCPPGAMIDGCAVPEGTVVSVDSFTMSHDARNFSDPDVFRPERWVGGGTRDNLAASRPFSIGRRACLGFKIAYMEARTILVMMVYTYDWELVNPDLRCWNPNPRWSRLYAEAAEILEYLKSTVTKFNLRRYIQFSTTCTGANWDEKNSEWNVTLQRNETPNDEISVQCDVFIIAIGRLNNWKLPAIEGLDTFQGRVIHTANWPQGLEYHGKDVAVIGNGASSTQCLPSLHKDARSIGNFVRGPTWLVPHVFSRNGEAQVNHPQDLIKKFETDPDSYFQFRLGIEKKLAYSFRGLWANSNAAQEFTMNAKQHMIKKIGDPQALKALVPTHYKAGCRRFTPADKYIEALNTSNVELISTQIKKVEGNAIITTDDQRRTYDIIVCGTGFEPYAPRFPIKGRGTANLSDLWSENGGYESYLAATVAGFPNFFVFNPPICPVNGSAYPGIERTSDYVIRVIDRLQKDRLRSVCVKQSAQDAFSRWVQSRMPEMVWAEPCSSWCKPAFATRHLH</sequence>
<dbReference type="InterPro" id="IPR020946">
    <property type="entry name" value="Flavin_mOase-like"/>
</dbReference>
<dbReference type="PRINTS" id="PR00463">
    <property type="entry name" value="EP450I"/>
</dbReference>
<dbReference type="SUPFAM" id="SSF51905">
    <property type="entry name" value="FAD/NAD(P)-binding domain"/>
    <property type="match status" value="2"/>
</dbReference>
<dbReference type="GO" id="GO:0050661">
    <property type="term" value="F:NADP binding"/>
    <property type="evidence" value="ECO:0007669"/>
    <property type="project" value="InterPro"/>
</dbReference>
<dbReference type="GO" id="GO:0004499">
    <property type="term" value="F:N,N-dimethylaniline monooxygenase activity"/>
    <property type="evidence" value="ECO:0007669"/>
    <property type="project" value="InterPro"/>
</dbReference>
<dbReference type="Pfam" id="PF00743">
    <property type="entry name" value="FMO-like"/>
    <property type="match status" value="1"/>
</dbReference>
<dbReference type="PROSITE" id="PS00086">
    <property type="entry name" value="CYTOCHROME_P450"/>
    <property type="match status" value="1"/>
</dbReference>